<evidence type="ECO:0000256" key="3">
    <source>
        <dbReference type="ARBA" id="ARBA00022475"/>
    </source>
</evidence>
<feature type="transmembrane region" description="Helical" evidence="7">
    <location>
        <begin position="174"/>
        <end position="193"/>
    </location>
</feature>
<evidence type="ECO:0000256" key="6">
    <source>
        <dbReference type="ARBA" id="ARBA00023136"/>
    </source>
</evidence>
<reference evidence="8 9" key="1">
    <citation type="submission" date="2010-06" db="EMBL/GenBank/DDBJ databases">
        <title>Complete sequence of chromosome of Nitrosococcus watsoni C-113.</title>
        <authorList>
            <consortium name="US DOE Joint Genome Institute"/>
            <person name="Lucas S."/>
            <person name="Copeland A."/>
            <person name="Lapidus A."/>
            <person name="Cheng J.-F."/>
            <person name="Bruce D."/>
            <person name="Goodwin L."/>
            <person name="Pitluck S."/>
            <person name="Malfatti S.A."/>
            <person name="Chain P.S.G."/>
            <person name="Land M."/>
            <person name="Hauser L."/>
            <person name="Kyrpides N."/>
            <person name="Ivanova N."/>
            <person name="Cambell M.A."/>
            <person name="Heidelberg J.F."/>
            <person name="Klotz M.G."/>
            <person name="Woyke T."/>
        </authorList>
    </citation>
    <scope>NUCLEOTIDE SEQUENCE [LARGE SCALE GENOMIC DNA]</scope>
    <source>
        <strain evidence="8 9">C-113</strain>
    </source>
</reference>
<dbReference type="CDD" id="cd13127">
    <property type="entry name" value="MATE_tuaB_like"/>
    <property type="match status" value="1"/>
</dbReference>
<evidence type="ECO:0000256" key="5">
    <source>
        <dbReference type="ARBA" id="ARBA00022989"/>
    </source>
</evidence>
<evidence type="ECO:0000256" key="4">
    <source>
        <dbReference type="ARBA" id="ARBA00022692"/>
    </source>
</evidence>
<evidence type="ECO:0000313" key="9">
    <source>
        <dbReference type="Proteomes" id="UP000000393"/>
    </source>
</evidence>
<sequence length="490" mass="53460">MLESKTKPGVRYSIVVTTLNRYVTLVISLVSTMVLARLLTPAEIGIFSMAVVFVNLAHSMRDFGVGRYIVQEKELTMDRIRSAFGITLTIAWSMAIVLAIAAPWIADFYGDERVTEILRVLAINFVLIPFGSVVLSYLNREMQFATIFLVGVTSEFVRAASGIWFAWIGLGAMSLAWSALLGVITTVLLARLLGPSHFILRPGFYEWRRVMSFGGRATLSTIAFQLQQGTPEVVIGRYLSAAAVGFFSKALGVIRLFDRTVLSAVSPAILPHMAAKHRAGESVADFYAHGLRLITVLAWPCYAFVAITAFPMVRILFGDQWDAAVPLARILSIYAAVDALFAFTAQALVAVGAIHLLVRLRVATLLATILAVMLAIPYGLEIVAFAMVFPAVVGLLYSSLLMRSAIGLKGRVYIKATVSSLLVTTATIAFPLLYLGMSAESGQPHWQAFIVSAVGAGVGWLVAVLALRHPIWDELRLLFSQTRSRLWPVS</sequence>
<dbReference type="eggNOG" id="COG2244">
    <property type="taxonomic scope" value="Bacteria"/>
</dbReference>
<evidence type="ECO:0000256" key="1">
    <source>
        <dbReference type="ARBA" id="ARBA00004651"/>
    </source>
</evidence>
<keyword evidence="3" id="KW-1003">Cell membrane</keyword>
<dbReference type="PANTHER" id="PTHR30250:SF10">
    <property type="entry name" value="LIPOPOLYSACCHARIDE BIOSYNTHESIS PROTEIN WZXC"/>
    <property type="match status" value="1"/>
</dbReference>
<feature type="transmembrane region" description="Helical" evidence="7">
    <location>
        <begin position="412"/>
        <end position="434"/>
    </location>
</feature>
<dbReference type="OrthoDB" id="5486360at2"/>
<feature type="transmembrane region" description="Helical" evidence="7">
    <location>
        <begin position="145"/>
        <end position="168"/>
    </location>
</feature>
<keyword evidence="5 7" id="KW-1133">Transmembrane helix</keyword>
<comment type="subcellular location">
    <subcellularLocation>
        <location evidence="1">Cell membrane</location>
        <topology evidence="1">Multi-pass membrane protein</topology>
    </subcellularLocation>
</comment>
<dbReference type="AlphaFoldDB" id="D8K6T5"/>
<keyword evidence="9" id="KW-1185">Reference proteome</keyword>
<dbReference type="InterPro" id="IPR050833">
    <property type="entry name" value="Poly_Biosynth_Transport"/>
</dbReference>
<feature type="transmembrane region" description="Helical" evidence="7">
    <location>
        <begin position="296"/>
        <end position="317"/>
    </location>
</feature>
<feature type="transmembrane region" description="Helical" evidence="7">
    <location>
        <begin position="446"/>
        <end position="467"/>
    </location>
</feature>
<feature type="transmembrane region" description="Helical" evidence="7">
    <location>
        <begin position="382"/>
        <end position="400"/>
    </location>
</feature>
<dbReference type="STRING" id="105559.Nwat_1744"/>
<evidence type="ECO:0000256" key="7">
    <source>
        <dbReference type="SAM" id="Phobius"/>
    </source>
</evidence>
<feature type="transmembrane region" description="Helical" evidence="7">
    <location>
        <begin position="42"/>
        <end position="61"/>
    </location>
</feature>
<dbReference type="RefSeq" id="WP_013220704.1">
    <property type="nucleotide sequence ID" value="NC_014315.1"/>
</dbReference>
<dbReference type="EMBL" id="CP002086">
    <property type="protein sequence ID" value="ADJ28612.1"/>
    <property type="molecule type" value="Genomic_DNA"/>
</dbReference>
<accession>D8K6T5</accession>
<name>D8K6T5_NITWC</name>
<feature type="transmembrane region" description="Helical" evidence="7">
    <location>
        <begin position="117"/>
        <end position="138"/>
    </location>
</feature>
<dbReference type="Pfam" id="PF13440">
    <property type="entry name" value="Polysacc_synt_3"/>
    <property type="match status" value="1"/>
</dbReference>
<dbReference type="PANTHER" id="PTHR30250">
    <property type="entry name" value="PST FAMILY PREDICTED COLANIC ACID TRANSPORTER"/>
    <property type="match status" value="1"/>
</dbReference>
<keyword evidence="6 7" id="KW-0472">Membrane</keyword>
<dbReference type="Proteomes" id="UP000000393">
    <property type="component" value="Chromosome"/>
</dbReference>
<keyword evidence="4 7" id="KW-0812">Transmembrane</keyword>
<dbReference type="KEGG" id="nwa:Nwat_1744"/>
<dbReference type="GO" id="GO:0005886">
    <property type="term" value="C:plasma membrane"/>
    <property type="evidence" value="ECO:0007669"/>
    <property type="project" value="UniProtKB-SubCell"/>
</dbReference>
<protein>
    <submittedName>
        <fullName evidence="8">Polysaccharide biosynthesis protein</fullName>
    </submittedName>
</protein>
<feature type="transmembrane region" description="Helical" evidence="7">
    <location>
        <begin position="329"/>
        <end position="351"/>
    </location>
</feature>
<feature type="transmembrane region" description="Helical" evidence="7">
    <location>
        <begin position="358"/>
        <end position="376"/>
    </location>
</feature>
<dbReference type="HOGENOM" id="CLU_026911_4_0_6"/>
<proteinExistence type="inferred from homology"/>
<feature type="transmembrane region" description="Helical" evidence="7">
    <location>
        <begin position="12"/>
        <end position="36"/>
    </location>
</feature>
<organism evidence="8 9">
    <name type="scientific">Nitrosococcus watsoni (strain C-113)</name>
    <dbReference type="NCBI Taxonomy" id="105559"/>
    <lineage>
        <taxon>Bacteria</taxon>
        <taxon>Pseudomonadati</taxon>
        <taxon>Pseudomonadota</taxon>
        <taxon>Gammaproteobacteria</taxon>
        <taxon>Chromatiales</taxon>
        <taxon>Chromatiaceae</taxon>
        <taxon>Nitrosococcus</taxon>
    </lineage>
</organism>
<comment type="similarity">
    <text evidence="2">Belongs to the polysaccharide synthase family.</text>
</comment>
<evidence type="ECO:0000313" key="8">
    <source>
        <dbReference type="EMBL" id="ADJ28612.1"/>
    </source>
</evidence>
<evidence type="ECO:0000256" key="2">
    <source>
        <dbReference type="ARBA" id="ARBA00007430"/>
    </source>
</evidence>
<gene>
    <name evidence="8" type="ordered locus">Nwat_1744</name>
</gene>
<feature type="transmembrane region" description="Helical" evidence="7">
    <location>
        <begin position="82"/>
        <end position="105"/>
    </location>
</feature>